<name>A0ABN2XSD0_9ACTN</name>
<feature type="transmembrane region" description="Helical" evidence="6">
    <location>
        <begin position="104"/>
        <end position="130"/>
    </location>
</feature>
<evidence type="ECO:0000256" key="5">
    <source>
        <dbReference type="ARBA" id="ARBA00023136"/>
    </source>
</evidence>
<evidence type="ECO:0000256" key="4">
    <source>
        <dbReference type="ARBA" id="ARBA00022989"/>
    </source>
</evidence>
<evidence type="ECO:0000313" key="8">
    <source>
        <dbReference type="Proteomes" id="UP001500575"/>
    </source>
</evidence>
<keyword evidence="5 6" id="KW-0472">Membrane</keyword>
<keyword evidence="3 6" id="KW-0812">Transmembrane</keyword>
<dbReference type="EMBL" id="BAAAQQ010000002">
    <property type="protein sequence ID" value="GAA2117076.1"/>
    <property type="molecule type" value="Genomic_DNA"/>
</dbReference>
<dbReference type="Pfam" id="PF03706">
    <property type="entry name" value="LPG_synthase_TM"/>
    <property type="match status" value="1"/>
</dbReference>
<evidence type="ECO:0000256" key="1">
    <source>
        <dbReference type="ARBA" id="ARBA00004651"/>
    </source>
</evidence>
<feature type="transmembrane region" description="Helical" evidence="6">
    <location>
        <begin position="136"/>
        <end position="159"/>
    </location>
</feature>
<keyword evidence="4 6" id="KW-1133">Transmembrane helix</keyword>
<evidence type="ECO:0000256" key="6">
    <source>
        <dbReference type="SAM" id="Phobius"/>
    </source>
</evidence>
<feature type="transmembrane region" description="Helical" evidence="6">
    <location>
        <begin position="33"/>
        <end position="54"/>
    </location>
</feature>
<dbReference type="InterPro" id="IPR022791">
    <property type="entry name" value="L-PG_synthase/AglD"/>
</dbReference>
<evidence type="ECO:0000313" key="7">
    <source>
        <dbReference type="EMBL" id="GAA2117076.1"/>
    </source>
</evidence>
<evidence type="ECO:0000256" key="3">
    <source>
        <dbReference type="ARBA" id="ARBA00022692"/>
    </source>
</evidence>
<feature type="transmembrane region" description="Helical" evidence="6">
    <location>
        <begin position="180"/>
        <end position="201"/>
    </location>
</feature>
<evidence type="ECO:0000256" key="2">
    <source>
        <dbReference type="ARBA" id="ARBA00022475"/>
    </source>
</evidence>
<keyword evidence="8" id="KW-1185">Reference proteome</keyword>
<keyword evidence="2" id="KW-1003">Cell membrane</keyword>
<comment type="subcellular location">
    <subcellularLocation>
        <location evidence="1">Cell membrane</location>
        <topology evidence="1">Multi-pass membrane protein</topology>
    </subcellularLocation>
</comment>
<accession>A0ABN2XSD0</accession>
<gene>
    <name evidence="7" type="ORF">GCM10009843_07740</name>
</gene>
<proteinExistence type="predicted"/>
<comment type="caution">
    <text evidence="7">The sequence shown here is derived from an EMBL/GenBank/DDBJ whole genome shotgun (WGS) entry which is preliminary data.</text>
</comment>
<feature type="transmembrane region" description="Helical" evidence="6">
    <location>
        <begin position="269"/>
        <end position="292"/>
    </location>
</feature>
<dbReference type="RefSeq" id="WP_344302307.1">
    <property type="nucleotide sequence ID" value="NZ_BAAAQQ010000002.1"/>
</dbReference>
<protein>
    <submittedName>
        <fullName evidence="7">Lysylphosphatidylglycerol synthase transmembrane domain-containing protein</fullName>
    </submittedName>
</protein>
<dbReference type="Proteomes" id="UP001500575">
    <property type="component" value="Unassembled WGS sequence"/>
</dbReference>
<feature type="transmembrane region" description="Helical" evidence="6">
    <location>
        <begin position="213"/>
        <end position="235"/>
    </location>
</feature>
<reference evidence="7 8" key="1">
    <citation type="journal article" date="2019" name="Int. J. Syst. Evol. Microbiol.">
        <title>The Global Catalogue of Microorganisms (GCM) 10K type strain sequencing project: providing services to taxonomists for standard genome sequencing and annotation.</title>
        <authorList>
            <consortium name="The Broad Institute Genomics Platform"/>
            <consortium name="The Broad Institute Genome Sequencing Center for Infectious Disease"/>
            <person name="Wu L."/>
            <person name="Ma J."/>
        </authorList>
    </citation>
    <scope>NUCLEOTIDE SEQUENCE [LARGE SCALE GENOMIC DNA]</scope>
    <source>
        <strain evidence="7 8">JCM 16021</strain>
    </source>
</reference>
<organism evidence="7 8">
    <name type="scientific">Nocardioides bigeumensis</name>
    <dbReference type="NCBI Taxonomy" id="433657"/>
    <lineage>
        <taxon>Bacteria</taxon>
        <taxon>Bacillati</taxon>
        <taxon>Actinomycetota</taxon>
        <taxon>Actinomycetes</taxon>
        <taxon>Propionibacteriales</taxon>
        <taxon>Nocardioidaceae</taxon>
        <taxon>Nocardioides</taxon>
    </lineage>
</organism>
<sequence>MLAVVLVGAVFLIGKDADDLAAAIGEIGLWRLLASAVLAVLATLAIAMIWLCILRGSGLAVETRGGGAIFFVTQLGKYVPGSIWPIVAQGAAGRRWGASPRQMVLVNLVMLALLCVTGLLTGVLLLPWAVEAPWASAWWLLTLPLLMPFLHPAVIPAVLGRLVGLVGKEPFDRSISARAMLMASAWCLVAWALLGLHLWVLLSSMDRVGGSGLAAMIGAIALGWAVGLVVVVAPAGAGVRDGIVIAAAATFVDTSQAAAVALASRVVLVLVDVLLAGAGAVFGVAGASAASARRDED</sequence>